<evidence type="ECO:0000313" key="2">
    <source>
        <dbReference type="EMBL" id="MEW9307637.1"/>
    </source>
</evidence>
<dbReference type="EMBL" id="JBFNQD010000006">
    <property type="protein sequence ID" value="MEW9307637.1"/>
    <property type="molecule type" value="Genomic_DNA"/>
</dbReference>
<evidence type="ECO:0000313" key="5">
    <source>
        <dbReference type="Proteomes" id="UP001595190"/>
    </source>
</evidence>
<dbReference type="Proteomes" id="UP001595190">
    <property type="component" value="Unassembled WGS sequence"/>
</dbReference>
<keyword evidence="1" id="KW-0812">Transmembrane</keyword>
<evidence type="ECO:0000313" key="3">
    <source>
        <dbReference type="EMBL" id="MFC2255031.1"/>
    </source>
</evidence>
<feature type="transmembrane region" description="Helical" evidence="1">
    <location>
        <begin position="6"/>
        <end position="27"/>
    </location>
</feature>
<sequence>MTIELWPFLVLPLAGLVAGAGIVRFVIGPEWMECLRQRREFQRR</sequence>
<reference evidence="2 4" key="1">
    <citation type="submission" date="2024-07" db="EMBL/GenBank/DDBJ databases">
        <title>Description of Labrys sedimenti sp. nov., isolated from a diclofenac-degrading enrichment culture.</title>
        <authorList>
            <person name="Tancsics A."/>
            <person name="Csepanyi A."/>
        </authorList>
    </citation>
    <scope>NUCLEOTIDE SEQUENCE [LARGE SCALE GENOMIC DNA]</scope>
    <source>
        <strain evidence="2 4">LMG 23578</strain>
    </source>
</reference>
<dbReference type="RefSeq" id="WP_311944816.1">
    <property type="nucleotide sequence ID" value="NZ_JAVSCS010000055.1"/>
</dbReference>
<keyword evidence="4" id="KW-1185">Reference proteome</keyword>
<reference evidence="3 5" key="2">
    <citation type="submission" date="2024-09" db="EMBL/GenBank/DDBJ databases">
        <title>Description of Labrys sedimenti sp. nov., isolated from a diclofenac-degrading enrichment culture, and genome-based reclassification of Labrys portucalensis as a later heterotypic synonym of Labrys neptuniae.</title>
        <authorList>
            <person name="Tancsics A."/>
            <person name="Csepanyi A."/>
        </authorList>
    </citation>
    <scope>NUCLEOTIDE SEQUENCE [LARGE SCALE GENOMIC DNA]</scope>
    <source>
        <strain evidence="3 5">LMG 23412</strain>
    </source>
</reference>
<name>A0ABV6ZS66_9HYPH</name>
<evidence type="ECO:0000313" key="4">
    <source>
        <dbReference type="Proteomes" id="UP001555786"/>
    </source>
</evidence>
<dbReference type="EMBL" id="JBHGPK010000063">
    <property type="protein sequence ID" value="MFC2255031.1"/>
    <property type="molecule type" value="Genomic_DNA"/>
</dbReference>
<proteinExistence type="predicted"/>
<accession>A0ABV6ZS66</accession>
<comment type="caution">
    <text evidence="3">The sequence shown here is derived from an EMBL/GenBank/DDBJ whole genome shotgun (WGS) entry which is preliminary data.</text>
</comment>
<keyword evidence="1" id="KW-1133">Transmembrane helix</keyword>
<protein>
    <submittedName>
        <fullName evidence="3">Uncharacterized protein</fullName>
    </submittedName>
</protein>
<dbReference type="Proteomes" id="UP001555786">
    <property type="component" value="Unassembled WGS sequence"/>
</dbReference>
<evidence type="ECO:0000256" key="1">
    <source>
        <dbReference type="SAM" id="Phobius"/>
    </source>
</evidence>
<keyword evidence="1" id="KW-0472">Membrane</keyword>
<organism evidence="3 5">
    <name type="scientific">Labrys neptuniae</name>
    <dbReference type="NCBI Taxonomy" id="376174"/>
    <lineage>
        <taxon>Bacteria</taxon>
        <taxon>Pseudomonadati</taxon>
        <taxon>Pseudomonadota</taxon>
        <taxon>Alphaproteobacteria</taxon>
        <taxon>Hyphomicrobiales</taxon>
        <taxon>Xanthobacteraceae</taxon>
        <taxon>Labrys</taxon>
    </lineage>
</organism>
<gene>
    <name evidence="2" type="ORF">ABXS05_18940</name>
    <name evidence="3" type="ORF">ACETRX_36060</name>
</gene>